<organism evidence="1 2">
    <name type="scientific">Halochromatium glycolicum</name>
    <dbReference type="NCBI Taxonomy" id="85075"/>
    <lineage>
        <taxon>Bacteria</taxon>
        <taxon>Pseudomonadati</taxon>
        <taxon>Pseudomonadota</taxon>
        <taxon>Gammaproteobacteria</taxon>
        <taxon>Chromatiales</taxon>
        <taxon>Chromatiaceae</taxon>
        <taxon>Halochromatium</taxon>
    </lineage>
</organism>
<evidence type="ECO:0000313" key="1">
    <source>
        <dbReference type="EMBL" id="MBK1704103.1"/>
    </source>
</evidence>
<dbReference type="AlphaFoldDB" id="A0AAJ0X9C7"/>
<dbReference type="RefSeq" id="WP_200345281.1">
    <property type="nucleotide sequence ID" value="NZ_NRSJ01000007.1"/>
</dbReference>
<name>A0AAJ0X9C7_9GAMM</name>
<proteinExistence type="predicted"/>
<protein>
    <submittedName>
        <fullName evidence="1">Uncharacterized protein</fullName>
    </submittedName>
</protein>
<accession>A0AAJ0X9C7</accession>
<dbReference type="Pfam" id="PF08011">
    <property type="entry name" value="PDDEXK_9"/>
    <property type="match status" value="1"/>
</dbReference>
<dbReference type="EMBL" id="NRSJ01000007">
    <property type="protein sequence ID" value="MBK1704103.1"/>
    <property type="molecule type" value="Genomic_DNA"/>
</dbReference>
<reference evidence="1" key="1">
    <citation type="submission" date="2017-08" db="EMBL/GenBank/DDBJ databases">
        <authorList>
            <person name="Imhoff J.F."/>
            <person name="Rahn T."/>
            <person name="Kuenzel S."/>
            <person name="Neulinger S.C."/>
        </authorList>
    </citation>
    <scope>NUCLEOTIDE SEQUENCE</scope>
    <source>
        <strain evidence="1">DSM 11080</strain>
    </source>
</reference>
<comment type="caution">
    <text evidence="1">The sequence shown here is derived from an EMBL/GenBank/DDBJ whole genome shotgun (WGS) entry which is preliminary data.</text>
</comment>
<dbReference type="Proteomes" id="UP001296776">
    <property type="component" value="Unassembled WGS sequence"/>
</dbReference>
<dbReference type="InterPro" id="IPR012547">
    <property type="entry name" value="PDDEXK_9"/>
</dbReference>
<sequence>MASRRLDRTSQAGIIPCLRGEVIVIRPDFLLAIASEEQLFGEFRYRLRYPSLEFYQSLKNSLLRRWTSDGQQTLANKTRLGECLLANDFAGMQALFTAFFASIPHDWYRHDPIAQYEGYYASVFYAYFASLGLDLTPEEASNAGRLDMALSFNLETAVGLPPGCVPRGVQRGTTRRNSHSIATSCNDAGRRAGRALVVVAAITHGCASKKRQKSFYFRRLRDSGSGQLRFLGSTGRSTCSSSR</sequence>
<gene>
    <name evidence="1" type="ORF">CKO40_05960</name>
</gene>
<evidence type="ECO:0000313" key="2">
    <source>
        <dbReference type="Proteomes" id="UP001296776"/>
    </source>
</evidence>
<keyword evidence="2" id="KW-1185">Reference proteome</keyword>
<reference evidence="1" key="2">
    <citation type="journal article" date="2020" name="Microorganisms">
        <title>Osmotic Adaptation and Compatible Solute Biosynthesis of Phototrophic Bacteria as Revealed from Genome Analyses.</title>
        <authorList>
            <person name="Imhoff J.F."/>
            <person name="Rahn T."/>
            <person name="Kunzel S."/>
            <person name="Keller A."/>
            <person name="Neulinger S.C."/>
        </authorList>
    </citation>
    <scope>NUCLEOTIDE SEQUENCE</scope>
    <source>
        <strain evidence="1">DSM 11080</strain>
    </source>
</reference>